<keyword evidence="3" id="KW-1185">Reference proteome</keyword>
<dbReference type="AlphaFoldDB" id="A0A2T1FIJ0"/>
<feature type="domain" description="DUF4351" evidence="1">
    <location>
        <begin position="94"/>
        <end position="151"/>
    </location>
</feature>
<dbReference type="OrthoDB" id="528329at2"/>
<accession>A0A2T1FIJ0</accession>
<proteinExistence type="predicted"/>
<dbReference type="Proteomes" id="UP000238937">
    <property type="component" value="Unassembled WGS sequence"/>
</dbReference>
<dbReference type="InterPro" id="IPR025587">
    <property type="entry name" value="DUF4351"/>
</dbReference>
<reference evidence="2 3" key="1">
    <citation type="submission" date="2018-03" db="EMBL/GenBank/DDBJ databases">
        <title>The ancient ancestry and fast evolution of plastids.</title>
        <authorList>
            <person name="Moore K.R."/>
            <person name="Magnabosco C."/>
            <person name="Momper L."/>
            <person name="Gold D.A."/>
            <person name="Bosak T."/>
            <person name="Fournier G.P."/>
        </authorList>
    </citation>
    <scope>NUCLEOTIDE SEQUENCE [LARGE SCALE GENOMIC DNA]</scope>
    <source>
        <strain evidence="2 3">CCALA 037</strain>
    </source>
</reference>
<evidence type="ECO:0000313" key="2">
    <source>
        <dbReference type="EMBL" id="PSB44768.1"/>
    </source>
</evidence>
<organism evidence="2 3">
    <name type="scientific">Chamaesiphon polymorphus CCALA 037</name>
    <dbReference type="NCBI Taxonomy" id="2107692"/>
    <lineage>
        <taxon>Bacteria</taxon>
        <taxon>Bacillati</taxon>
        <taxon>Cyanobacteriota</taxon>
        <taxon>Cyanophyceae</taxon>
        <taxon>Gomontiellales</taxon>
        <taxon>Chamaesiphonaceae</taxon>
        <taxon>Chamaesiphon</taxon>
    </lineage>
</organism>
<name>A0A2T1FIJ0_9CYAN</name>
<dbReference type="EMBL" id="PVWO01000515">
    <property type="protein sequence ID" value="PSB44768.1"/>
    <property type="molecule type" value="Genomic_DNA"/>
</dbReference>
<evidence type="ECO:0000259" key="1">
    <source>
        <dbReference type="Pfam" id="PF14261"/>
    </source>
</evidence>
<dbReference type="Pfam" id="PF14261">
    <property type="entry name" value="DUF4351"/>
    <property type="match status" value="1"/>
</dbReference>
<protein>
    <recommendedName>
        <fullName evidence="1">DUF4351 domain-containing protein</fullName>
    </recommendedName>
</protein>
<gene>
    <name evidence="2" type="ORF">C7B77_25490</name>
</gene>
<dbReference type="PANTHER" id="PTHR35586:SF2">
    <property type="entry name" value="SLL1542 PROTEIN"/>
    <property type="match status" value="1"/>
</dbReference>
<sequence length="152" mass="17076">MILTIAILFWGKDKIQSNAIAEVAALPPAHPCRQDALSWLGNLKVILEAREVREPEEEDLMMQLSPLFLEKLQAAELIGEQRGEQRGEVKGKTQGRVEEARSLVIRQLTRKLGNVSPTILAKIEALPLERVELLGEDLLDFTSIDNLEQWLA</sequence>
<dbReference type="PANTHER" id="PTHR35586">
    <property type="entry name" value="SLL1691 PROTEIN"/>
    <property type="match status" value="1"/>
</dbReference>
<comment type="caution">
    <text evidence="2">The sequence shown here is derived from an EMBL/GenBank/DDBJ whole genome shotgun (WGS) entry which is preliminary data.</text>
</comment>
<evidence type="ECO:0000313" key="3">
    <source>
        <dbReference type="Proteomes" id="UP000238937"/>
    </source>
</evidence>